<dbReference type="EC" id="3.4.16.-" evidence="15"/>
<evidence type="ECO:0000256" key="17">
    <source>
        <dbReference type="SAM" id="Phobius"/>
    </source>
</evidence>
<evidence type="ECO:0000256" key="8">
    <source>
        <dbReference type="ARBA" id="ARBA00022729"/>
    </source>
</evidence>
<comment type="similarity">
    <text evidence="3 15">Belongs to the peptidase S10 family.</text>
</comment>
<dbReference type="PANTHER" id="PTHR11802:SF190">
    <property type="entry name" value="PHEROMONE-PROCESSING CARBOXYPEPTIDASE KEX1"/>
    <property type="match status" value="1"/>
</dbReference>
<evidence type="ECO:0000256" key="13">
    <source>
        <dbReference type="ARBA" id="ARBA00023180"/>
    </source>
</evidence>
<dbReference type="AlphaFoldDB" id="A0A9Q9EQ21"/>
<keyword evidence="12 17" id="KW-0472">Membrane</keyword>
<evidence type="ECO:0000256" key="5">
    <source>
        <dbReference type="ARBA" id="ARBA00022670"/>
    </source>
</evidence>
<organism evidence="18 19">
    <name type="scientific">Septoria linicola</name>
    <dbReference type="NCBI Taxonomy" id="215465"/>
    <lineage>
        <taxon>Eukaryota</taxon>
        <taxon>Fungi</taxon>
        <taxon>Dikarya</taxon>
        <taxon>Ascomycota</taxon>
        <taxon>Pezizomycotina</taxon>
        <taxon>Dothideomycetes</taxon>
        <taxon>Dothideomycetidae</taxon>
        <taxon>Mycosphaerellales</taxon>
        <taxon>Mycosphaerellaceae</taxon>
        <taxon>Septoria</taxon>
    </lineage>
</organism>
<dbReference type="InterPro" id="IPR018202">
    <property type="entry name" value="Ser_caboxypep_ser_AS"/>
</dbReference>
<evidence type="ECO:0000256" key="12">
    <source>
        <dbReference type="ARBA" id="ARBA00023136"/>
    </source>
</evidence>
<keyword evidence="6 17" id="KW-0812">Transmembrane</keyword>
<name>A0A9Q9EQ21_9PEZI</name>
<evidence type="ECO:0000256" key="6">
    <source>
        <dbReference type="ARBA" id="ARBA00022692"/>
    </source>
</evidence>
<dbReference type="InterPro" id="IPR029058">
    <property type="entry name" value="AB_hydrolase_fold"/>
</dbReference>
<accession>A0A9Q9EQ21</accession>
<keyword evidence="10 17" id="KW-1133">Transmembrane helix</keyword>
<dbReference type="GO" id="GO:0006508">
    <property type="term" value="P:proteolysis"/>
    <property type="evidence" value="ECO:0007669"/>
    <property type="project" value="UniProtKB-KW"/>
</dbReference>
<comment type="subcellular location">
    <subcellularLocation>
        <location evidence="2">Golgi apparatus</location>
        <location evidence="2">trans-Golgi network membrane</location>
        <topology evidence="2">Single-pass type I membrane protein</topology>
    </subcellularLocation>
</comment>
<keyword evidence="9 15" id="KW-0378">Hydrolase</keyword>
<evidence type="ECO:0000256" key="11">
    <source>
        <dbReference type="ARBA" id="ARBA00023034"/>
    </source>
</evidence>
<sequence>MAYTRSSSSRTMRWSSLLTLTSLLSLSWLPSALAAAKSAADYYVTDLPGAPEPKLDMWAGHLEITPQHHGNLFFWLYKNRHIANKQRTVLWLNGGPGCSSMDGAMMEIGPYRVKKDGTLRLQDGSWDEFANVLFVDQPVGTGFSYVDTDSYVHEMDDMANQMVSFLKGFFEIFPEYKNTELYIAGESYAGQWIPYVAKAILDHNNQDAANKYDLQGLLIGNGWISGPEQYISFLPFAYETGLVTAGSDADKKALRTQKQCIAELDAGGKDRVDLGTCENIMQDILRDTQNNNGCVNMYDVRLRDSYPSCGMNWPPDLEHVTPYLRRDDVLRALHINSDKKTGWVECNNQVSSAFTARNSKPSRILLPDLLEKVKILLFSGDKDMICNHIGTENIINNMNWNGGTGMELSPGVTAPRRDWTFEGEPAGVYQTARNLTYLRFYNSSHMVPFDYPRRSRDMLDRFMGVDIGSIGGTPADSRIDGEKGVEVSVGGHPDSTAAHAAEAAKVQAAQWKAYQRSGEVALFFVIVAAAVWGAVIWRGRRNRRGYKNILGMESFEERGPSGGLGLNDDLRRVHRDVEAARDYDEAELDDMSHSNGRHKEMDRERFSLGDDDDDDEPDGRRYGRPANGHTA</sequence>
<feature type="signal peptide" evidence="15">
    <location>
        <begin position="1"/>
        <end position="34"/>
    </location>
</feature>
<evidence type="ECO:0000256" key="16">
    <source>
        <dbReference type="SAM" id="MobiDB-lite"/>
    </source>
</evidence>
<dbReference type="SUPFAM" id="SSF53474">
    <property type="entry name" value="alpha/beta-Hydrolases"/>
    <property type="match status" value="1"/>
</dbReference>
<feature type="transmembrane region" description="Helical" evidence="17">
    <location>
        <begin position="520"/>
        <end position="537"/>
    </location>
</feature>
<evidence type="ECO:0000256" key="7">
    <source>
        <dbReference type="ARBA" id="ARBA00022703"/>
    </source>
</evidence>
<proteinExistence type="inferred from homology"/>
<evidence type="ECO:0000313" key="19">
    <source>
        <dbReference type="Proteomes" id="UP001056384"/>
    </source>
</evidence>
<keyword evidence="5 15" id="KW-0645">Protease</keyword>
<evidence type="ECO:0000256" key="14">
    <source>
        <dbReference type="ARBA" id="ARBA00037042"/>
    </source>
</evidence>
<feature type="region of interest" description="Disordered" evidence="16">
    <location>
        <begin position="584"/>
        <end position="631"/>
    </location>
</feature>
<protein>
    <recommendedName>
        <fullName evidence="15">Carboxypeptidase</fullName>
        <ecNumber evidence="15">3.4.16.-</ecNumber>
    </recommendedName>
</protein>
<dbReference type="Pfam" id="PF00450">
    <property type="entry name" value="Peptidase_S10"/>
    <property type="match status" value="1"/>
</dbReference>
<keyword evidence="4 15" id="KW-0121">Carboxypeptidase</keyword>
<comment type="catalytic activity">
    <reaction evidence="1">
        <text>Preferential release of a C-terminal arginine or lysine residue.</text>
        <dbReference type="EC" id="3.4.16.6"/>
    </reaction>
</comment>
<evidence type="ECO:0000313" key="18">
    <source>
        <dbReference type="EMBL" id="USW58304.1"/>
    </source>
</evidence>
<dbReference type="PANTHER" id="PTHR11802">
    <property type="entry name" value="SERINE PROTEASE FAMILY S10 SERINE CARBOXYPEPTIDASE"/>
    <property type="match status" value="1"/>
</dbReference>
<keyword evidence="19" id="KW-1185">Reference proteome</keyword>
<dbReference type="GO" id="GO:0004185">
    <property type="term" value="F:serine-type carboxypeptidase activity"/>
    <property type="evidence" value="ECO:0007669"/>
    <property type="project" value="UniProtKB-UniRule"/>
</dbReference>
<evidence type="ECO:0000256" key="10">
    <source>
        <dbReference type="ARBA" id="ARBA00022989"/>
    </source>
</evidence>
<dbReference type="EMBL" id="CP099428">
    <property type="protein sequence ID" value="USW58304.1"/>
    <property type="molecule type" value="Genomic_DNA"/>
</dbReference>
<evidence type="ECO:0000256" key="1">
    <source>
        <dbReference type="ARBA" id="ARBA00001003"/>
    </source>
</evidence>
<evidence type="ECO:0000256" key="9">
    <source>
        <dbReference type="ARBA" id="ARBA00022801"/>
    </source>
</evidence>
<evidence type="ECO:0000256" key="2">
    <source>
        <dbReference type="ARBA" id="ARBA00004393"/>
    </source>
</evidence>
<dbReference type="PROSITE" id="PS00131">
    <property type="entry name" value="CARBOXYPEPT_SER_SER"/>
    <property type="match status" value="1"/>
</dbReference>
<dbReference type="Proteomes" id="UP001056384">
    <property type="component" value="Chromosome 11"/>
</dbReference>
<evidence type="ECO:0000256" key="4">
    <source>
        <dbReference type="ARBA" id="ARBA00022645"/>
    </source>
</evidence>
<feature type="chain" id="PRO_5040543616" description="Carboxypeptidase" evidence="15">
    <location>
        <begin position="35"/>
        <end position="631"/>
    </location>
</feature>
<dbReference type="GO" id="GO:0006915">
    <property type="term" value="P:apoptotic process"/>
    <property type="evidence" value="ECO:0007669"/>
    <property type="project" value="UniProtKB-KW"/>
</dbReference>
<evidence type="ECO:0000256" key="3">
    <source>
        <dbReference type="ARBA" id="ARBA00009431"/>
    </source>
</evidence>
<keyword evidence="11" id="KW-0333">Golgi apparatus</keyword>
<evidence type="ECO:0000256" key="15">
    <source>
        <dbReference type="RuleBase" id="RU361156"/>
    </source>
</evidence>
<dbReference type="GO" id="GO:0005802">
    <property type="term" value="C:trans-Golgi network"/>
    <property type="evidence" value="ECO:0007669"/>
    <property type="project" value="TreeGrafter"/>
</dbReference>
<dbReference type="PRINTS" id="PR00724">
    <property type="entry name" value="CRBOXYPTASEC"/>
</dbReference>
<reference evidence="18" key="1">
    <citation type="submission" date="2022-06" db="EMBL/GenBank/DDBJ databases">
        <title>Complete genome sequences of two strains of the flax pathogen Septoria linicola.</title>
        <authorList>
            <person name="Lapalu N."/>
            <person name="Simon A."/>
            <person name="Demenou B."/>
            <person name="Paumier D."/>
            <person name="Guillot M.-P."/>
            <person name="Gout L."/>
            <person name="Valade R."/>
        </authorList>
    </citation>
    <scope>NUCLEOTIDE SEQUENCE</scope>
    <source>
        <strain evidence="18">SE15195</strain>
    </source>
</reference>
<dbReference type="Gene3D" id="3.40.50.1820">
    <property type="entry name" value="alpha/beta hydrolase"/>
    <property type="match status" value="1"/>
</dbReference>
<keyword evidence="7" id="KW-0053">Apoptosis</keyword>
<dbReference type="InterPro" id="IPR001563">
    <property type="entry name" value="Peptidase_S10"/>
</dbReference>
<dbReference type="FunFam" id="3.40.50.1820:FF:000121">
    <property type="entry name" value="Carboxypeptidase D"/>
    <property type="match status" value="1"/>
</dbReference>
<keyword evidence="8 15" id="KW-0732">Signal</keyword>
<keyword evidence="13" id="KW-0325">Glycoprotein</keyword>
<comment type="function">
    <text evidence="14">Protease with a carboxypeptidase B-like function involved in the C-terminal processing of the lysine and arginine residues from protein precursors. Promotes cell fusion and is involved in the programmed cell death.</text>
</comment>
<feature type="compositionally biased region" description="Basic and acidic residues" evidence="16">
    <location>
        <begin position="597"/>
        <end position="608"/>
    </location>
</feature>
<gene>
    <name evidence="18" type="ORF">Slin15195_G116230</name>
</gene>